<dbReference type="PIRSF" id="PIRSF005859">
    <property type="entry name" value="PBR"/>
    <property type="match status" value="1"/>
</dbReference>
<dbReference type="Proteomes" id="UP000578819">
    <property type="component" value="Unassembled WGS sequence"/>
</dbReference>
<evidence type="ECO:0000313" key="7">
    <source>
        <dbReference type="EMBL" id="MBB4959027.1"/>
    </source>
</evidence>
<reference evidence="7 8" key="1">
    <citation type="submission" date="2020-08" db="EMBL/GenBank/DDBJ databases">
        <title>Sequencing the genomes of 1000 actinobacteria strains.</title>
        <authorList>
            <person name="Klenk H.-P."/>
        </authorList>
    </citation>
    <scope>NUCLEOTIDE SEQUENCE [LARGE SCALE GENOMIC DNA]</scope>
    <source>
        <strain evidence="7 8">DSM 45886</strain>
    </source>
</reference>
<feature type="transmembrane region" description="Helical" evidence="6">
    <location>
        <begin position="146"/>
        <end position="167"/>
    </location>
</feature>
<dbReference type="InterPro" id="IPR038330">
    <property type="entry name" value="TspO/MBR-related_sf"/>
</dbReference>
<keyword evidence="8" id="KW-1185">Reference proteome</keyword>
<sequence>MATDDSTTAPEERSRRTSGARPWVVLLGFVAAVAVAAAIGGLGVQNTTETYQDLQQPSWAPPSWLFGPVWTVLYLLIALAGWLVWRRVGFGPALVVYAAQLVLNAIWTPLFFGAGWLGLAFADLVVLWFLIGTTVVAFWRISRTAAALLLPYWAWVTFAGALNFAVWQLNS</sequence>
<dbReference type="GO" id="GO:0016020">
    <property type="term" value="C:membrane"/>
    <property type="evidence" value="ECO:0007669"/>
    <property type="project" value="UniProtKB-SubCell"/>
</dbReference>
<evidence type="ECO:0000256" key="4">
    <source>
        <dbReference type="ARBA" id="ARBA00022989"/>
    </source>
</evidence>
<accession>A0A7W7WQ24</accession>
<keyword evidence="3 6" id="KW-0812">Transmembrane</keyword>
<keyword evidence="4 6" id="KW-1133">Transmembrane helix</keyword>
<evidence type="ECO:0000256" key="1">
    <source>
        <dbReference type="ARBA" id="ARBA00004141"/>
    </source>
</evidence>
<dbReference type="PANTHER" id="PTHR10057">
    <property type="entry name" value="PERIPHERAL-TYPE BENZODIAZEPINE RECEPTOR"/>
    <property type="match status" value="1"/>
</dbReference>
<dbReference type="Gene3D" id="1.20.1260.100">
    <property type="entry name" value="TspO/MBR protein"/>
    <property type="match status" value="1"/>
</dbReference>
<comment type="similarity">
    <text evidence="2">Belongs to the TspO/BZRP family.</text>
</comment>
<evidence type="ECO:0000256" key="6">
    <source>
        <dbReference type="SAM" id="Phobius"/>
    </source>
</evidence>
<feature type="transmembrane region" description="Helical" evidence="6">
    <location>
        <begin position="23"/>
        <end position="44"/>
    </location>
</feature>
<dbReference type="PANTHER" id="PTHR10057:SF0">
    <property type="entry name" value="TRANSLOCATOR PROTEIN"/>
    <property type="match status" value="1"/>
</dbReference>
<evidence type="ECO:0000256" key="5">
    <source>
        <dbReference type="ARBA" id="ARBA00023136"/>
    </source>
</evidence>
<dbReference type="GO" id="GO:0033013">
    <property type="term" value="P:tetrapyrrole metabolic process"/>
    <property type="evidence" value="ECO:0007669"/>
    <property type="project" value="UniProtKB-ARBA"/>
</dbReference>
<proteinExistence type="inferred from homology"/>
<feature type="transmembrane region" description="Helical" evidence="6">
    <location>
        <begin position="92"/>
        <end position="110"/>
    </location>
</feature>
<feature type="transmembrane region" description="Helical" evidence="6">
    <location>
        <begin position="64"/>
        <end position="85"/>
    </location>
</feature>
<gene>
    <name evidence="7" type="ORF">FHR38_002760</name>
</gene>
<feature type="transmembrane region" description="Helical" evidence="6">
    <location>
        <begin position="116"/>
        <end position="139"/>
    </location>
</feature>
<dbReference type="Pfam" id="PF03073">
    <property type="entry name" value="TspO_MBR"/>
    <property type="match status" value="1"/>
</dbReference>
<dbReference type="FunFam" id="1.20.1260.100:FF:000001">
    <property type="entry name" value="translocator protein 2"/>
    <property type="match status" value="1"/>
</dbReference>
<evidence type="ECO:0000256" key="2">
    <source>
        <dbReference type="ARBA" id="ARBA00007524"/>
    </source>
</evidence>
<organism evidence="7 8">
    <name type="scientific">Micromonospora polyrhachis</name>
    <dbReference type="NCBI Taxonomy" id="1282883"/>
    <lineage>
        <taxon>Bacteria</taxon>
        <taxon>Bacillati</taxon>
        <taxon>Actinomycetota</taxon>
        <taxon>Actinomycetes</taxon>
        <taxon>Micromonosporales</taxon>
        <taxon>Micromonosporaceae</taxon>
        <taxon>Micromonospora</taxon>
    </lineage>
</organism>
<dbReference type="InterPro" id="IPR004307">
    <property type="entry name" value="TspO_MBR"/>
</dbReference>
<dbReference type="AlphaFoldDB" id="A0A7W7WQ24"/>
<protein>
    <submittedName>
        <fullName evidence="7">Tryptophan-rich sensory protein</fullName>
    </submittedName>
</protein>
<name>A0A7W7WQ24_9ACTN</name>
<evidence type="ECO:0000256" key="3">
    <source>
        <dbReference type="ARBA" id="ARBA00022692"/>
    </source>
</evidence>
<dbReference type="CDD" id="cd15904">
    <property type="entry name" value="TSPO_MBR"/>
    <property type="match status" value="1"/>
</dbReference>
<comment type="caution">
    <text evidence="7">The sequence shown here is derived from an EMBL/GenBank/DDBJ whole genome shotgun (WGS) entry which is preliminary data.</text>
</comment>
<comment type="subcellular location">
    <subcellularLocation>
        <location evidence="1">Membrane</location>
        <topology evidence="1">Multi-pass membrane protein</topology>
    </subcellularLocation>
</comment>
<keyword evidence="5 6" id="KW-0472">Membrane</keyword>
<evidence type="ECO:0000313" key="8">
    <source>
        <dbReference type="Proteomes" id="UP000578819"/>
    </source>
</evidence>
<dbReference type="EMBL" id="JACHJW010000001">
    <property type="protein sequence ID" value="MBB4959027.1"/>
    <property type="molecule type" value="Genomic_DNA"/>
</dbReference>
<dbReference type="RefSeq" id="WP_184535028.1">
    <property type="nucleotide sequence ID" value="NZ_JACHJW010000001.1"/>
</dbReference>